<dbReference type="EMBL" id="BMOL01000032">
    <property type="protein sequence ID" value="GGL94258.1"/>
    <property type="molecule type" value="Genomic_DNA"/>
</dbReference>
<sequence>MLNVVDDFTRECLVMHVRVSITGYDVVREMIAVVRFRGPPLAIITDNGPEFAGKALNLWTHETGTSHLFIRPGKPVENAYIESFNGRLRDECLNLHWFQSLEQARVILSAWRVDYNQVRPHTSLGGQTPDEFARLQQAG</sequence>
<dbReference type="PROSITE" id="PS50994">
    <property type="entry name" value="INTEGRASE"/>
    <property type="match status" value="1"/>
</dbReference>
<reference evidence="3" key="1">
    <citation type="journal article" date="2019" name="Int. J. Syst. Evol. Microbiol.">
        <title>The Global Catalogue of Microorganisms (GCM) 10K type strain sequencing project: providing services to taxonomists for standard genome sequencing and annotation.</title>
        <authorList>
            <consortium name="The Broad Institute Genomics Platform"/>
            <consortium name="The Broad Institute Genome Sequencing Center for Infectious Disease"/>
            <person name="Wu L."/>
            <person name="Ma J."/>
        </authorList>
    </citation>
    <scope>NUCLEOTIDE SEQUENCE [LARGE SCALE GENOMIC DNA]</scope>
    <source>
        <strain evidence="3">JCM 15442</strain>
    </source>
</reference>
<evidence type="ECO:0000259" key="1">
    <source>
        <dbReference type="PROSITE" id="PS50994"/>
    </source>
</evidence>
<organism evidence="2 3">
    <name type="scientific">Deinococcus aerolatus</name>
    <dbReference type="NCBI Taxonomy" id="522487"/>
    <lineage>
        <taxon>Bacteria</taxon>
        <taxon>Thermotogati</taxon>
        <taxon>Deinococcota</taxon>
        <taxon>Deinococci</taxon>
        <taxon>Deinococcales</taxon>
        <taxon>Deinococcaceae</taxon>
        <taxon>Deinococcus</taxon>
    </lineage>
</organism>
<dbReference type="Proteomes" id="UP000639973">
    <property type="component" value="Unassembled WGS sequence"/>
</dbReference>
<dbReference type="PANTHER" id="PTHR47515">
    <property type="entry name" value="LOW CALCIUM RESPONSE LOCUS PROTEIN T"/>
    <property type="match status" value="1"/>
</dbReference>
<evidence type="ECO:0000313" key="3">
    <source>
        <dbReference type="Proteomes" id="UP000639973"/>
    </source>
</evidence>
<protein>
    <recommendedName>
        <fullName evidence="1">Integrase catalytic domain-containing protein</fullName>
    </recommendedName>
</protein>
<accession>A0ABQ2GFP2</accession>
<comment type="caution">
    <text evidence="2">The sequence shown here is derived from an EMBL/GenBank/DDBJ whole genome shotgun (WGS) entry which is preliminary data.</text>
</comment>
<dbReference type="Pfam" id="PF13683">
    <property type="entry name" value="rve_3"/>
    <property type="match status" value="1"/>
</dbReference>
<gene>
    <name evidence="2" type="ORF">GCM10010840_35340</name>
</gene>
<dbReference type="InterPro" id="IPR036397">
    <property type="entry name" value="RNaseH_sf"/>
</dbReference>
<dbReference type="InterPro" id="IPR012337">
    <property type="entry name" value="RNaseH-like_sf"/>
</dbReference>
<feature type="domain" description="Integrase catalytic" evidence="1">
    <location>
        <begin position="1"/>
        <end position="137"/>
    </location>
</feature>
<name>A0ABQ2GFP2_9DEIO</name>
<dbReference type="SUPFAM" id="SSF53098">
    <property type="entry name" value="Ribonuclease H-like"/>
    <property type="match status" value="1"/>
</dbReference>
<proteinExistence type="predicted"/>
<keyword evidence="3" id="KW-1185">Reference proteome</keyword>
<dbReference type="Gene3D" id="3.30.420.10">
    <property type="entry name" value="Ribonuclease H-like superfamily/Ribonuclease H"/>
    <property type="match status" value="1"/>
</dbReference>
<dbReference type="InterPro" id="IPR001584">
    <property type="entry name" value="Integrase_cat-core"/>
</dbReference>
<dbReference type="PANTHER" id="PTHR47515:SF1">
    <property type="entry name" value="BLR2054 PROTEIN"/>
    <property type="match status" value="1"/>
</dbReference>
<evidence type="ECO:0000313" key="2">
    <source>
        <dbReference type="EMBL" id="GGL94258.1"/>
    </source>
</evidence>